<keyword evidence="6" id="KW-1185">Reference proteome</keyword>
<dbReference type="EMBL" id="JAAKZV010000078">
    <property type="protein sequence ID" value="NGN65961.1"/>
    <property type="molecule type" value="Genomic_DNA"/>
</dbReference>
<reference evidence="5 6" key="1">
    <citation type="submission" date="2020-02" db="EMBL/GenBank/DDBJ databases">
        <title>Whole-genome analyses of novel actinobacteria.</title>
        <authorList>
            <person name="Sahin N."/>
        </authorList>
    </citation>
    <scope>NUCLEOTIDE SEQUENCE [LARGE SCALE GENOMIC DNA]</scope>
    <source>
        <strain evidence="5 6">A7024</strain>
    </source>
</reference>
<name>A0A6G4U409_9ACTN</name>
<keyword evidence="2" id="KW-0012">Acyltransferase</keyword>
<keyword evidence="3" id="KW-1133">Transmembrane helix</keyword>
<comment type="caution">
    <text evidence="5">The sequence shown here is derived from an EMBL/GenBank/DDBJ whole genome shotgun (WGS) entry which is preliminary data.</text>
</comment>
<gene>
    <name evidence="5" type="ORF">G5C51_18930</name>
</gene>
<keyword evidence="3" id="KW-0472">Membrane</keyword>
<evidence type="ECO:0000256" key="3">
    <source>
        <dbReference type="SAM" id="Phobius"/>
    </source>
</evidence>
<feature type="domain" description="N-acetyltransferase" evidence="4">
    <location>
        <begin position="37"/>
        <end position="179"/>
    </location>
</feature>
<feature type="transmembrane region" description="Helical" evidence="3">
    <location>
        <begin position="86"/>
        <end position="108"/>
    </location>
</feature>
<dbReference type="PANTHER" id="PTHR43877:SF2">
    <property type="entry name" value="AMINOALKYLPHOSPHONATE N-ACETYLTRANSFERASE-RELATED"/>
    <property type="match status" value="1"/>
</dbReference>
<proteinExistence type="predicted"/>
<evidence type="ECO:0000256" key="2">
    <source>
        <dbReference type="ARBA" id="ARBA00023315"/>
    </source>
</evidence>
<evidence type="ECO:0000313" key="6">
    <source>
        <dbReference type="Proteomes" id="UP000481583"/>
    </source>
</evidence>
<dbReference type="InterPro" id="IPR050832">
    <property type="entry name" value="Bact_Acetyltransf"/>
</dbReference>
<protein>
    <submittedName>
        <fullName evidence="5">GNAT family N-acetyltransferase</fullName>
    </submittedName>
</protein>
<dbReference type="Proteomes" id="UP000481583">
    <property type="component" value="Unassembled WGS sequence"/>
</dbReference>
<dbReference type="Gene3D" id="3.40.630.30">
    <property type="match status" value="1"/>
</dbReference>
<dbReference type="InterPro" id="IPR000182">
    <property type="entry name" value="GNAT_dom"/>
</dbReference>
<dbReference type="PROSITE" id="PS51186">
    <property type="entry name" value="GNAT"/>
    <property type="match status" value="1"/>
</dbReference>
<dbReference type="AlphaFoldDB" id="A0A6G4U409"/>
<evidence type="ECO:0000256" key="1">
    <source>
        <dbReference type="ARBA" id="ARBA00022679"/>
    </source>
</evidence>
<dbReference type="Pfam" id="PF00583">
    <property type="entry name" value="Acetyltransf_1"/>
    <property type="match status" value="1"/>
</dbReference>
<keyword evidence="3" id="KW-0812">Transmembrane</keyword>
<dbReference type="PANTHER" id="PTHR43877">
    <property type="entry name" value="AMINOALKYLPHOSPHONATE N-ACETYLTRANSFERASE-RELATED-RELATED"/>
    <property type="match status" value="1"/>
</dbReference>
<evidence type="ECO:0000313" key="5">
    <source>
        <dbReference type="EMBL" id="NGN65961.1"/>
    </source>
</evidence>
<evidence type="ECO:0000259" key="4">
    <source>
        <dbReference type="PROSITE" id="PS51186"/>
    </source>
</evidence>
<dbReference type="CDD" id="cd04301">
    <property type="entry name" value="NAT_SF"/>
    <property type="match status" value="1"/>
</dbReference>
<dbReference type="SUPFAM" id="SSF55729">
    <property type="entry name" value="Acyl-CoA N-acyltransferases (Nat)"/>
    <property type="match status" value="1"/>
</dbReference>
<dbReference type="GO" id="GO:0016747">
    <property type="term" value="F:acyltransferase activity, transferring groups other than amino-acyl groups"/>
    <property type="evidence" value="ECO:0007669"/>
    <property type="project" value="InterPro"/>
</dbReference>
<sequence length="181" mass="20273">MRAHQARGQCPRLDWAVDHGVSQGAKSDSAACEPIEWSLRQAEASDLELIVDLQAVVVRDDLERLGAFDPHELRRYLYATFSPQHMWIVMVDGAFAGCAALVPVPAGWRMRHFYLRPELHNRGVGTAVLRTLLERADRAGVTVELAVYRGSAAQRLYERHGFTVVGQRERAVEMVRPATTP</sequence>
<keyword evidence="1 5" id="KW-0808">Transferase</keyword>
<organism evidence="5 6">
    <name type="scientific">Streptomyces coryli</name>
    <dbReference type="NCBI Taxonomy" id="1128680"/>
    <lineage>
        <taxon>Bacteria</taxon>
        <taxon>Bacillati</taxon>
        <taxon>Actinomycetota</taxon>
        <taxon>Actinomycetes</taxon>
        <taxon>Kitasatosporales</taxon>
        <taxon>Streptomycetaceae</taxon>
        <taxon>Streptomyces</taxon>
    </lineage>
</organism>
<accession>A0A6G4U409</accession>
<dbReference type="InterPro" id="IPR016181">
    <property type="entry name" value="Acyl_CoA_acyltransferase"/>
</dbReference>
<dbReference type="RefSeq" id="WP_165238895.1">
    <property type="nucleotide sequence ID" value="NZ_JAAKZV010000078.1"/>
</dbReference>